<reference evidence="1" key="2">
    <citation type="submission" date="2021-10" db="EMBL/GenBank/DDBJ databases">
        <authorList>
            <person name="Piombo E."/>
        </authorList>
    </citation>
    <scope>NUCLEOTIDE SEQUENCE</scope>
</reference>
<protein>
    <submittedName>
        <fullName evidence="1">Uncharacterized protein</fullName>
    </submittedName>
</protein>
<proteinExistence type="predicted"/>
<dbReference type="Proteomes" id="UP000836387">
    <property type="component" value="Unassembled WGS sequence"/>
</dbReference>
<reference evidence="1" key="1">
    <citation type="submission" date="2020-04" db="EMBL/GenBank/DDBJ databases">
        <authorList>
            <person name="Broberg M."/>
        </authorList>
    </citation>
    <scope>NUCLEOTIDE SEQUENCE</scope>
</reference>
<gene>
    <name evidence="1" type="ORF">CRV2_00008362</name>
</gene>
<evidence type="ECO:0000313" key="2">
    <source>
        <dbReference type="Proteomes" id="UP000836387"/>
    </source>
</evidence>
<accession>A0ACA9USJ4</accession>
<dbReference type="EMBL" id="CADEHS020000645">
    <property type="protein sequence ID" value="CAG9956456.1"/>
    <property type="molecule type" value="Genomic_DNA"/>
</dbReference>
<keyword evidence="2" id="KW-1185">Reference proteome</keyword>
<organism evidence="1 2">
    <name type="scientific">Clonostachys rosea f. rosea IK726</name>
    <dbReference type="NCBI Taxonomy" id="1349383"/>
    <lineage>
        <taxon>Eukaryota</taxon>
        <taxon>Fungi</taxon>
        <taxon>Dikarya</taxon>
        <taxon>Ascomycota</taxon>
        <taxon>Pezizomycotina</taxon>
        <taxon>Sordariomycetes</taxon>
        <taxon>Hypocreomycetidae</taxon>
        <taxon>Hypocreales</taxon>
        <taxon>Bionectriaceae</taxon>
        <taxon>Clonostachys</taxon>
    </lineage>
</organism>
<evidence type="ECO:0000313" key="1">
    <source>
        <dbReference type="EMBL" id="CAG9956456.1"/>
    </source>
</evidence>
<name>A0ACA9USJ4_BIOOC</name>
<comment type="caution">
    <text evidence="1">The sequence shown here is derived from an EMBL/GenBank/DDBJ whole genome shotgun (WGS) entry which is preliminary data.</text>
</comment>
<sequence>MTSSTSNNDNDFVKHPSIALFGPQITDWASEGLAGLQSTLVNDTTLDLLRETLFQIPEFWRSLTLPEVHTKPSPYSLPKDESLQKLSEFAAGQKSMRSEDLTNIHLAPLTMVAHAVGLIHRVIGLRADEETPGMPEFQATLERIQKSCVSGLRLAVTIGAVIDAESQLYDSDDRATAVSVQWRHGSERMYLEALVDATPTVATELSAICYQDQARAGIRPPEAILAFYCPTNYEHRFWLRPNVLEHAESTMTDPGLNQFDEEIWSAISNQPLTGCTTSIKRKQAATNVISGVSPKDPRARLLLYMSRHGKTLDVLLNGLNTQTHRRPADPIADQIAAVSPLSQIRNGVYKTPTFIIHPGRDDFVPVEQSRRTYETLTAAGVKTELRVIADLPHLFDA</sequence>